<keyword evidence="10" id="KW-1185">Reference proteome</keyword>
<keyword evidence="3 6" id="KW-0812">Transmembrane</keyword>
<comment type="caution">
    <text evidence="8">The sequence shown here is derived from an EMBL/GenBank/DDBJ whole genome shotgun (WGS) entry which is preliminary data.</text>
</comment>
<dbReference type="InterPro" id="IPR050638">
    <property type="entry name" value="AA-Vitamin_Transporters"/>
</dbReference>
<feature type="transmembrane region" description="Helical" evidence="6">
    <location>
        <begin position="67"/>
        <end position="87"/>
    </location>
</feature>
<dbReference type="SUPFAM" id="SSF103481">
    <property type="entry name" value="Multidrug resistance efflux transporter EmrE"/>
    <property type="match status" value="2"/>
</dbReference>
<feature type="transmembrane region" description="Helical" evidence="6">
    <location>
        <begin position="240"/>
        <end position="259"/>
    </location>
</feature>
<dbReference type="Proteomes" id="UP000887043">
    <property type="component" value="Unassembled WGS sequence"/>
</dbReference>
<protein>
    <submittedName>
        <fullName evidence="9">EamA family transporter</fullName>
    </submittedName>
    <submittedName>
        <fullName evidence="8">Membrane protein</fullName>
    </submittedName>
</protein>
<proteinExistence type="predicted"/>
<feature type="domain" description="EamA" evidence="7">
    <location>
        <begin position="157"/>
        <end position="309"/>
    </location>
</feature>
<organism evidence="8 11">
    <name type="scientific">Segatella bryantii</name>
    <name type="common">Prevotella bryantii</name>
    <dbReference type="NCBI Taxonomy" id="77095"/>
    <lineage>
        <taxon>Bacteria</taxon>
        <taxon>Pseudomonadati</taxon>
        <taxon>Bacteroidota</taxon>
        <taxon>Bacteroidia</taxon>
        <taxon>Bacteroidales</taxon>
        <taxon>Prevotellaceae</taxon>
        <taxon>Segatella</taxon>
    </lineage>
</organism>
<dbReference type="EMBL" id="BPTR01000001">
    <property type="protein sequence ID" value="GJG27188.1"/>
    <property type="molecule type" value="Genomic_DNA"/>
</dbReference>
<dbReference type="RefSeq" id="WP_006282389.1">
    <property type="nucleotide sequence ID" value="NZ_BPTR01000001.1"/>
</dbReference>
<evidence type="ECO:0000256" key="6">
    <source>
        <dbReference type="SAM" id="Phobius"/>
    </source>
</evidence>
<feature type="domain" description="EamA" evidence="7">
    <location>
        <begin position="4"/>
        <end position="140"/>
    </location>
</feature>
<evidence type="ECO:0000313" key="9">
    <source>
        <dbReference type="EMBL" id="OYP53478.1"/>
    </source>
</evidence>
<dbReference type="Proteomes" id="UP000216189">
    <property type="component" value="Unassembled WGS sequence"/>
</dbReference>
<evidence type="ECO:0000313" key="11">
    <source>
        <dbReference type="Proteomes" id="UP000887043"/>
    </source>
</evidence>
<feature type="transmembrane region" description="Helical" evidence="6">
    <location>
        <begin position="153"/>
        <end position="177"/>
    </location>
</feature>
<evidence type="ECO:0000256" key="5">
    <source>
        <dbReference type="ARBA" id="ARBA00023136"/>
    </source>
</evidence>
<feature type="transmembrane region" description="Helical" evidence="6">
    <location>
        <begin position="265"/>
        <end position="285"/>
    </location>
</feature>
<evidence type="ECO:0000259" key="7">
    <source>
        <dbReference type="Pfam" id="PF00892"/>
    </source>
</evidence>
<sequence>MQFIGEIISIGVAFSWTITAMASEVATKRMGVFVSNVWRMLLAFLCSAFFMYFFTGTWFPVYADGGTWLWLLFSGVVGYFFGDWCLFNSYIWIGSRYGQLFMTIAPMAAAFAAWFTLGQQLSWQSLVAMMVTLLGIAITVLGRGEGKKVKLNLPWQGVLFGLGAGLGQGIGLVLSKIGLDRYTAGVPHELLPQLENYLPFSANMIRCIAGFICFFIWLLVRGEYSQLKKSHREHKGMGMLLLAVLFGPFLGVGFSLMAVQHTAAGIASTLMATTPIIILLPSWYFFHQKLTLKVVAGAVISVLGVSLFFLL</sequence>
<dbReference type="PANTHER" id="PTHR32322:SF18">
    <property type="entry name" value="S-ADENOSYLMETHIONINE_S-ADENOSYLHOMOCYSTEINE TRANSPORTER"/>
    <property type="match status" value="1"/>
</dbReference>
<dbReference type="EMBL" id="NPJF01000064">
    <property type="protein sequence ID" value="OYP53478.1"/>
    <property type="molecule type" value="Genomic_DNA"/>
</dbReference>
<gene>
    <name evidence="9" type="ORF">CIK91_12530</name>
    <name evidence="8" type="ORF">PRRU23_08880</name>
</gene>
<feature type="transmembrane region" description="Helical" evidence="6">
    <location>
        <begin position="99"/>
        <end position="117"/>
    </location>
</feature>
<evidence type="ECO:0000256" key="1">
    <source>
        <dbReference type="ARBA" id="ARBA00004651"/>
    </source>
</evidence>
<dbReference type="Pfam" id="PF00892">
    <property type="entry name" value="EamA"/>
    <property type="match status" value="2"/>
</dbReference>
<comment type="subcellular location">
    <subcellularLocation>
        <location evidence="1">Cell membrane</location>
        <topology evidence="1">Multi-pass membrane protein</topology>
    </subcellularLocation>
</comment>
<evidence type="ECO:0000313" key="10">
    <source>
        <dbReference type="Proteomes" id="UP000216189"/>
    </source>
</evidence>
<reference evidence="9 10" key="1">
    <citation type="submission" date="2017-08" db="EMBL/GenBank/DDBJ databases">
        <title>Comparative genomics of non-oral Prevotella species.</title>
        <authorList>
            <person name="Accetto T."/>
            <person name="Nograsek B."/>
            <person name="Avgustin G."/>
        </authorList>
    </citation>
    <scope>NUCLEOTIDE SEQUENCE [LARGE SCALE GENOMIC DNA]</scope>
    <source>
        <strain evidence="9 10">TC1-1</strain>
    </source>
</reference>
<feature type="transmembrane region" description="Helical" evidence="6">
    <location>
        <begin position="6"/>
        <end position="25"/>
    </location>
</feature>
<dbReference type="InterPro" id="IPR037185">
    <property type="entry name" value="EmrE-like"/>
</dbReference>
<keyword evidence="5 6" id="KW-0472">Membrane</keyword>
<dbReference type="PANTHER" id="PTHR32322">
    <property type="entry name" value="INNER MEMBRANE TRANSPORTER"/>
    <property type="match status" value="1"/>
</dbReference>
<evidence type="ECO:0000256" key="4">
    <source>
        <dbReference type="ARBA" id="ARBA00022989"/>
    </source>
</evidence>
<feature type="transmembrane region" description="Helical" evidence="6">
    <location>
        <begin position="292"/>
        <end position="310"/>
    </location>
</feature>
<feature type="transmembrane region" description="Helical" evidence="6">
    <location>
        <begin position="197"/>
        <end position="220"/>
    </location>
</feature>
<evidence type="ECO:0000256" key="3">
    <source>
        <dbReference type="ARBA" id="ARBA00022692"/>
    </source>
</evidence>
<evidence type="ECO:0000313" key="8">
    <source>
        <dbReference type="EMBL" id="GJG27188.1"/>
    </source>
</evidence>
<feature type="transmembrane region" description="Helical" evidence="6">
    <location>
        <begin position="37"/>
        <end position="55"/>
    </location>
</feature>
<evidence type="ECO:0000256" key="2">
    <source>
        <dbReference type="ARBA" id="ARBA00022475"/>
    </source>
</evidence>
<dbReference type="InterPro" id="IPR000620">
    <property type="entry name" value="EamA_dom"/>
</dbReference>
<keyword evidence="4 6" id="KW-1133">Transmembrane helix</keyword>
<name>A0AA37MDV8_SEGBR</name>
<dbReference type="AlphaFoldDB" id="A0AA37MDV8"/>
<feature type="transmembrane region" description="Helical" evidence="6">
    <location>
        <begin position="123"/>
        <end position="141"/>
    </location>
</feature>
<reference evidence="8" key="2">
    <citation type="submission" date="2021-08" db="EMBL/GenBank/DDBJ databases">
        <title>Prevotella lacticifex sp. nov., isolated from rumen of cow.</title>
        <authorList>
            <person name="Shinkai T."/>
            <person name="Ikeyama N."/>
            <person name="Kumagai M."/>
            <person name="Ohmori H."/>
            <person name="Sakamoto M."/>
            <person name="Ohkuma M."/>
            <person name="Mitsumori M."/>
        </authorList>
    </citation>
    <scope>NUCLEOTIDE SEQUENCE</scope>
    <source>
        <strain evidence="8">DSM 11371</strain>
    </source>
</reference>
<dbReference type="GO" id="GO:0005886">
    <property type="term" value="C:plasma membrane"/>
    <property type="evidence" value="ECO:0007669"/>
    <property type="project" value="UniProtKB-SubCell"/>
</dbReference>
<accession>A0AA37MDV8</accession>
<keyword evidence="2" id="KW-1003">Cell membrane</keyword>